<dbReference type="Proteomes" id="UP001189429">
    <property type="component" value="Unassembled WGS sequence"/>
</dbReference>
<protein>
    <recommendedName>
        <fullName evidence="5">RNA-directed RNA polymerase</fullName>
    </recommendedName>
</protein>
<evidence type="ECO:0000313" key="4">
    <source>
        <dbReference type="Proteomes" id="UP001189429"/>
    </source>
</evidence>
<evidence type="ECO:0000256" key="1">
    <source>
        <dbReference type="SAM" id="MobiDB-lite"/>
    </source>
</evidence>
<evidence type="ECO:0008006" key="5">
    <source>
        <dbReference type="Google" id="ProtNLM"/>
    </source>
</evidence>
<keyword evidence="4" id="KW-1185">Reference proteome</keyword>
<comment type="caution">
    <text evidence="3">The sequence shown here is derived from an EMBL/GenBank/DDBJ whole genome shotgun (WGS) entry which is preliminary data.</text>
</comment>
<feature type="compositionally biased region" description="Gly residues" evidence="1">
    <location>
        <begin position="497"/>
        <end position="510"/>
    </location>
</feature>
<keyword evidence="2" id="KW-1133">Transmembrane helix</keyword>
<feature type="compositionally biased region" description="Basic and acidic residues" evidence="1">
    <location>
        <begin position="482"/>
        <end position="495"/>
    </location>
</feature>
<evidence type="ECO:0000256" key="2">
    <source>
        <dbReference type="SAM" id="Phobius"/>
    </source>
</evidence>
<keyword evidence="2" id="KW-0472">Membrane</keyword>
<feature type="transmembrane region" description="Helical" evidence="2">
    <location>
        <begin position="30"/>
        <end position="55"/>
    </location>
</feature>
<evidence type="ECO:0000313" key="3">
    <source>
        <dbReference type="EMBL" id="CAK0865534.1"/>
    </source>
</evidence>
<name>A0ABN9V1N2_9DINO</name>
<organism evidence="3 4">
    <name type="scientific">Prorocentrum cordatum</name>
    <dbReference type="NCBI Taxonomy" id="2364126"/>
    <lineage>
        <taxon>Eukaryota</taxon>
        <taxon>Sar</taxon>
        <taxon>Alveolata</taxon>
        <taxon>Dinophyceae</taxon>
        <taxon>Prorocentrales</taxon>
        <taxon>Prorocentraceae</taxon>
        <taxon>Prorocentrum</taxon>
    </lineage>
</organism>
<dbReference type="EMBL" id="CAUYUJ010016460">
    <property type="protein sequence ID" value="CAK0865534.1"/>
    <property type="molecule type" value="Genomic_DNA"/>
</dbReference>
<proteinExistence type="predicted"/>
<accession>A0ABN9V1N2</accession>
<keyword evidence="2" id="KW-0812">Transmembrane</keyword>
<gene>
    <name evidence="3" type="ORF">PCOR1329_LOCUS53017</name>
</gene>
<reference evidence="3" key="1">
    <citation type="submission" date="2023-10" db="EMBL/GenBank/DDBJ databases">
        <authorList>
            <person name="Chen Y."/>
            <person name="Shah S."/>
            <person name="Dougan E. K."/>
            <person name="Thang M."/>
            <person name="Chan C."/>
        </authorList>
    </citation>
    <scope>NUCLEOTIDE SEQUENCE [LARGE SCALE GENOMIC DNA]</scope>
</reference>
<feature type="region of interest" description="Disordered" evidence="1">
    <location>
        <begin position="480"/>
        <end position="554"/>
    </location>
</feature>
<sequence length="1557" mass="162399">MQDLAASLSGVLQYGAQAIGASVPEPSCAGLIAAYAVAALIVGLTVGAAGGAWAASGLRVAGAPTPAPAAAGKDGLQRAMMAAPTHPLERMGVQPGDFILIRYNVGGRRLWHERLVLCLAAAAPWGVGILAPDGGAYVEIVIGGADIAECLVCDRGAAGGGAAALGGDATYRFNAIPLGPVVAQGVQGTAAMLGLGVQPAVAPNTVGRAILPVAADAAGGAAAAAGGAGAAGGVAGLAAALAGGGIGAAAAPGGGALVAAPAALVGPPAGGALVGAAPQPGAPAAAAPAAPPVAAHVAPAAAAPAGAPFMGAAAEAPGGDLRIMAVQTDIRGQRHRPFSEASRLLVEVPFADWPNHGPRTLLWVVLFISRVAGTPLAWHQKFRTDGNLDNDEPGVGNHEMMCRLLEIGLCYDQLHGSNLASMELVARSIQTENERHRHRFESSEDADLNHNLMIGMTHGRGHVCACPALRDHVSAQLQKEASIAKERRRAREERALAGGGAAGSGAGGGGRGKKKNKGGKGGGRGDAAAAARSKDTTGQAAASWPPEAGRQRDLFPMPLVGGGSECGKPTLSRRPLRRRAVRLHHLHRLNAAISSLNSLYGCQSVVGDPVNESQRTAIQNMNTALHRLGRQPEQYAETRECEDGALSELLQGVAIYGDGACNPSVPYRREQISWPSSSTPPVELPTILGPSEAARLRDWRSQMLRPPREAEELMATACPRGAYCDQGLVGDPRTCVQFLGKLYGKGMVHFSAAVAPASGVFVATADLECAFYHMKLPSGMEEYFSLPAIDSTFLLEAGLDDLPFGPACLLRSGVDPSSIVVDGQVGIALGPSRPVAAGAYVDNVVTIGTSAEDAGLVVHEIVEASADAQFLGLQLHAGKALTVKAKNVWRLRAALGSLLRRKWVTGYALRAVLGHITWMSMLRREALTTLHACYAFVEVFEGRPGRLWDSAARELITRLEATVVASCARFSERWRFKVAGAQAARERSLACGSASEKMAATKNGYRAADADPDAAETPLKHVEPFPNYIVASLADSILDSGGVLAEAPEEVSEDPEGFAVRFEEVPADITDSPAWRPSAAVQVSGGANILFLEGEGLCLAYRHLLRDSSSLGQRVMIIVDNLPLALGVVKGRAKSKHLRRCLGRVCALSVATGSKLYVRWSAAGAMAGSAGGACCAGPRWALLLAVAVVAAAGPVGADAARKSRVPSTGAAVVQRQKLAQQARSSRPLLAGLTLLETLAIRANTERSYLQMLNNFVQWCQQHRQDWRTYEELDLVLSSYFSDHYLLGTACNIGSQTLAAIAHVTPSLFKQTVSVLPRASRASAAWKRRAPGKTRLPLPRPAAYAIAGWLISHGQLGMACWVVLAFAAYLRPAEAQGLTRESLVPPAPAAGAGYSCWALLMHPLERGVAGKTGHYDDSVLIDQAPLWPVLAAMRLATPPRASPWSFSLDELTAQFSTSDDLLTGRRSPLEVQRRGRWAVASSMRRCGEEGSLLDEMARVNADVFAFGALVEANLSSLLEHGFSRMSLCGQVPATVLPTLGPVAAASGRRGRKRPAARR</sequence>